<dbReference type="HAMAP" id="MF_01396">
    <property type="entry name" value="ATP_synth_c_bact"/>
    <property type="match status" value="1"/>
</dbReference>
<keyword evidence="8 12" id="KW-0406">Ion transport</keyword>
<dbReference type="CDD" id="cd18184">
    <property type="entry name" value="ATP-synt_Fo_c_NaATPase"/>
    <property type="match status" value="1"/>
</dbReference>
<dbReference type="SUPFAM" id="SSF81333">
    <property type="entry name" value="F1F0 ATP synthase subunit C"/>
    <property type="match status" value="1"/>
</dbReference>
<organism evidence="14 15">
    <name type="scientific">Acholeplasma laidlawii</name>
    <dbReference type="NCBI Taxonomy" id="2148"/>
    <lineage>
        <taxon>Bacteria</taxon>
        <taxon>Bacillati</taxon>
        <taxon>Mycoplasmatota</taxon>
        <taxon>Mollicutes</taxon>
        <taxon>Acholeplasmatales</taxon>
        <taxon>Acholeplasmataceae</taxon>
        <taxon>Acholeplasma</taxon>
    </lineage>
</organism>
<proteinExistence type="inferred from homology"/>
<evidence type="ECO:0000259" key="13">
    <source>
        <dbReference type="Pfam" id="PF00137"/>
    </source>
</evidence>
<evidence type="ECO:0000256" key="12">
    <source>
        <dbReference type="HAMAP-Rule" id="MF_01396"/>
    </source>
</evidence>
<dbReference type="Gene3D" id="1.20.120.610">
    <property type="entry name" value="lithium bound rotor ring of v- atpase"/>
    <property type="match status" value="1"/>
</dbReference>
<dbReference type="GeneID" id="41339133"/>
<name>A0A553IHA8_ACHLA</name>
<comment type="function">
    <text evidence="12">F(1)F(0) ATP synthase produces ATP from ADP in the presence of a proton or sodium gradient. F-type ATPases consist of two structural domains, F(1) containing the extramembraneous catalytic core and F(0) containing the membrane proton channel, linked together by a central stalk and a peripheral stalk. During catalysis, ATP synthesis in the catalytic domain of F(1) is coupled via a rotary mechanism of the central stalk subunits to proton translocation.</text>
</comment>
<evidence type="ECO:0000256" key="2">
    <source>
        <dbReference type="ARBA" id="ARBA00006704"/>
    </source>
</evidence>
<feature type="transmembrane region" description="Helical" evidence="12">
    <location>
        <begin position="63"/>
        <end position="83"/>
    </location>
</feature>
<dbReference type="PRINTS" id="PR00124">
    <property type="entry name" value="ATPASEC"/>
</dbReference>
<dbReference type="InterPro" id="IPR020537">
    <property type="entry name" value="ATP_synth_F0_csu_DDCD_BS"/>
</dbReference>
<feature type="transmembrane region" description="Helical" evidence="12">
    <location>
        <begin position="20"/>
        <end position="42"/>
    </location>
</feature>
<accession>A0A553IHA8</accession>
<dbReference type="InterPro" id="IPR000454">
    <property type="entry name" value="ATP_synth_F0_csu"/>
</dbReference>
<evidence type="ECO:0000256" key="4">
    <source>
        <dbReference type="ARBA" id="ARBA00022547"/>
    </source>
</evidence>
<dbReference type="OMA" id="NPQMAGK"/>
<dbReference type="EMBL" id="VKID01000001">
    <property type="protein sequence ID" value="TRX99588.1"/>
    <property type="molecule type" value="Genomic_DNA"/>
</dbReference>
<evidence type="ECO:0000256" key="8">
    <source>
        <dbReference type="ARBA" id="ARBA00023065"/>
    </source>
</evidence>
<comment type="similarity">
    <text evidence="2 12">Belongs to the ATPase C chain family.</text>
</comment>
<dbReference type="GO" id="GO:0008289">
    <property type="term" value="F:lipid binding"/>
    <property type="evidence" value="ECO:0007669"/>
    <property type="project" value="UniProtKB-KW"/>
</dbReference>
<keyword evidence="4 12" id="KW-0138">CF(0)</keyword>
<dbReference type="GO" id="GO:0033177">
    <property type="term" value="C:proton-transporting two-sector ATPase complex, proton-transporting domain"/>
    <property type="evidence" value="ECO:0007669"/>
    <property type="project" value="InterPro"/>
</dbReference>
<evidence type="ECO:0000256" key="7">
    <source>
        <dbReference type="ARBA" id="ARBA00022989"/>
    </source>
</evidence>
<keyword evidence="12" id="KW-1003">Cell membrane</keyword>
<dbReference type="InterPro" id="IPR035921">
    <property type="entry name" value="F/V-ATP_Csub_sf"/>
</dbReference>
<evidence type="ECO:0000256" key="3">
    <source>
        <dbReference type="ARBA" id="ARBA00022448"/>
    </source>
</evidence>
<dbReference type="NCBIfam" id="TIGR01260">
    <property type="entry name" value="ATP_synt_c"/>
    <property type="match status" value="1"/>
</dbReference>
<dbReference type="SMR" id="A0A553IHA8"/>
<dbReference type="GO" id="GO:0045259">
    <property type="term" value="C:proton-transporting ATP synthase complex"/>
    <property type="evidence" value="ECO:0007669"/>
    <property type="project" value="UniProtKB-KW"/>
</dbReference>
<dbReference type="GO" id="GO:0005886">
    <property type="term" value="C:plasma membrane"/>
    <property type="evidence" value="ECO:0007669"/>
    <property type="project" value="UniProtKB-SubCell"/>
</dbReference>
<gene>
    <name evidence="12" type="primary">atpE</name>
    <name evidence="14" type="ORF">FNV44_00680</name>
</gene>
<feature type="site" description="Reversibly protonated during proton transport" evidence="12">
    <location>
        <position position="70"/>
    </location>
</feature>
<dbReference type="Proteomes" id="UP000315938">
    <property type="component" value="Unassembled WGS sequence"/>
</dbReference>
<dbReference type="PROSITE" id="PS00605">
    <property type="entry name" value="ATPASE_C"/>
    <property type="match status" value="1"/>
</dbReference>
<keyword evidence="6 12" id="KW-0375">Hydrogen ion transport</keyword>
<comment type="subcellular location">
    <subcellularLocation>
        <location evidence="12">Cell membrane</location>
        <topology evidence="12">Multi-pass membrane protein</topology>
    </subcellularLocation>
    <subcellularLocation>
        <location evidence="1">Membrane</location>
        <topology evidence="1">Multi-pass membrane protein</topology>
    </subcellularLocation>
</comment>
<reference evidence="14 15" key="1">
    <citation type="submission" date="2019-07" db="EMBL/GenBank/DDBJ databases">
        <title>Genome sequence of Acholeplasma laidlawii strain with increased resistance to erythromycin.</title>
        <authorList>
            <person name="Medvedeva E.S."/>
            <person name="Baranova N.B."/>
            <person name="Siniagina M.N."/>
            <person name="Mouzykantov A."/>
            <person name="Chernova O.A."/>
            <person name="Chernov V.M."/>
        </authorList>
    </citation>
    <scope>NUCLEOTIDE SEQUENCE [LARGE SCALE GENOMIC DNA]</scope>
    <source>
        <strain evidence="14 15">PG8REry</strain>
    </source>
</reference>
<evidence type="ECO:0000256" key="1">
    <source>
        <dbReference type="ARBA" id="ARBA00004141"/>
    </source>
</evidence>
<dbReference type="GO" id="GO:0046933">
    <property type="term" value="F:proton-transporting ATP synthase activity, rotational mechanism"/>
    <property type="evidence" value="ECO:0007669"/>
    <property type="project" value="UniProtKB-UniRule"/>
</dbReference>
<keyword evidence="7 12" id="KW-1133">Transmembrane helix</keyword>
<evidence type="ECO:0000256" key="5">
    <source>
        <dbReference type="ARBA" id="ARBA00022692"/>
    </source>
</evidence>
<evidence type="ECO:0000256" key="6">
    <source>
        <dbReference type="ARBA" id="ARBA00022781"/>
    </source>
</evidence>
<sequence>MNTFFQIMTQTEFFATGLAYLGAGISILAAGLAGIGQGLAAARAVEAVGRQPEASGKITVTMILGQAMVETSGIYALIIAFILSSK</sequence>
<feature type="domain" description="V-ATPase proteolipid subunit C-like" evidence="13">
    <location>
        <begin position="21"/>
        <end position="83"/>
    </location>
</feature>
<evidence type="ECO:0000256" key="10">
    <source>
        <dbReference type="ARBA" id="ARBA00023136"/>
    </source>
</evidence>
<keyword evidence="5 12" id="KW-0812">Transmembrane</keyword>
<dbReference type="RefSeq" id="WP_012242928.1">
    <property type="nucleotide sequence ID" value="NZ_CP103951.1"/>
</dbReference>
<keyword evidence="10 12" id="KW-0472">Membrane</keyword>
<keyword evidence="3 12" id="KW-0813">Transport</keyword>
<keyword evidence="11 12" id="KW-0066">ATP synthesis</keyword>
<evidence type="ECO:0000313" key="14">
    <source>
        <dbReference type="EMBL" id="TRX99588.1"/>
    </source>
</evidence>
<comment type="function">
    <text evidence="12">Key component of the F(0) channel; it plays a direct role in translocation across the membrane. A homomeric c-ring of between 10-14 subunits forms the central stalk rotor element with the F(1) delta and epsilon subunits.</text>
</comment>
<keyword evidence="9 12" id="KW-0446">Lipid-binding</keyword>
<evidence type="ECO:0000256" key="9">
    <source>
        <dbReference type="ARBA" id="ARBA00023121"/>
    </source>
</evidence>
<dbReference type="InterPro" id="IPR002379">
    <property type="entry name" value="ATPase_proteolipid_c-like_dom"/>
</dbReference>
<dbReference type="InterPro" id="IPR005953">
    <property type="entry name" value="ATP_synth_csu_bac/chlpt"/>
</dbReference>
<protein>
    <recommendedName>
        <fullName evidence="12">ATP synthase subunit c</fullName>
    </recommendedName>
    <alternativeName>
        <fullName evidence="12">ATP synthase F(0) sector subunit c</fullName>
    </alternativeName>
    <alternativeName>
        <fullName evidence="12">F-type ATPase subunit c</fullName>
        <shortName evidence="12">F-ATPase subunit c</shortName>
    </alternativeName>
    <alternativeName>
        <fullName evidence="12">Lipid-binding protein</fullName>
    </alternativeName>
</protein>
<evidence type="ECO:0000313" key="15">
    <source>
        <dbReference type="Proteomes" id="UP000315938"/>
    </source>
</evidence>
<dbReference type="AlphaFoldDB" id="A0A553IHA8"/>
<evidence type="ECO:0000256" key="11">
    <source>
        <dbReference type="ARBA" id="ARBA00023310"/>
    </source>
</evidence>
<dbReference type="Pfam" id="PF00137">
    <property type="entry name" value="ATP-synt_C"/>
    <property type="match status" value="1"/>
</dbReference>
<comment type="caution">
    <text evidence="14">The sequence shown here is derived from an EMBL/GenBank/DDBJ whole genome shotgun (WGS) entry which is preliminary data.</text>
</comment>